<dbReference type="EMBL" id="FWFP01000005">
    <property type="protein sequence ID" value="SLN46833.1"/>
    <property type="molecule type" value="Genomic_DNA"/>
</dbReference>
<dbReference type="InterPro" id="IPR001387">
    <property type="entry name" value="Cro/C1-type_HTH"/>
</dbReference>
<dbReference type="SUPFAM" id="SSF47413">
    <property type="entry name" value="lambda repressor-like DNA-binding domains"/>
    <property type="match status" value="1"/>
</dbReference>
<dbReference type="CDD" id="cd00093">
    <property type="entry name" value="HTH_XRE"/>
    <property type="match status" value="1"/>
</dbReference>
<sequence length="116" mass="13220">MTKRTFRAELHKIRPDIAQETKHNQVKRKLALALRALRKEKRMTQKDIERNSTLTQPVISRLEAPIGALPNWDTIVRYIEACNGHMLVGFSAHKLDEMDYVDPEASNSELVAALAV</sequence>
<proteinExistence type="predicted"/>
<feature type="domain" description="HTH cro/C1-type" evidence="1">
    <location>
        <begin position="34"/>
        <end position="63"/>
    </location>
</feature>
<evidence type="ECO:0000313" key="2">
    <source>
        <dbReference type="EMBL" id="SLN46833.1"/>
    </source>
</evidence>
<dbReference type="Gene3D" id="1.10.260.40">
    <property type="entry name" value="lambda repressor-like DNA-binding domains"/>
    <property type="match status" value="1"/>
</dbReference>
<evidence type="ECO:0000313" key="3">
    <source>
        <dbReference type="Proteomes" id="UP000193778"/>
    </source>
</evidence>
<evidence type="ECO:0000259" key="1">
    <source>
        <dbReference type="PROSITE" id="PS50943"/>
    </source>
</evidence>
<dbReference type="PROSITE" id="PS50943">
    <property type="entry name" value="HTH_CROC1"/>
    <property type="match status" value="1"/>
</dbReference>
<keyword evidence="3" id="KW-1185">Reference proteome</keyword>
<dbReference type="AlphaFoldDB" id="A0A1X6ZC44"/>
<protein>
    <submittedName>
        <fullName evidence="2">Helix-turn-helix domain protein</fullName>
    </submittedName>
</protein>
<name>A0A1X6ZC44_9RHOB</name>
<dbReference type="GO" id="GO:0003677">
    <property type="term" value="F:DNA binding"/>
    <property type="evidence" value="ECO:0007669"/>
    <property type="project" value="InterPro"/>
</dbReference>
<organism evidence="2 3">
    <name type="scientific">Ruegeria meonggei</name>
    <dbReference type="NCBI Taxonomy" id="1446476"/>
    <lineage>
        <taxon>Bacteria</taxon>
        <taxon>Pseudomonadati</taxon>
        <taxon>Pseudomonadota</taxon>
        <taxon>Alphaproteobacteria</taxon>
        <taxon>Rhodobacterales</taxon>
        <taxon>Roseobacteraceae</taxon>
        <taxon>Ruegeria</taxon>
    </lineage>
</organism>
<gene>
    <name evidence="2" type="ORF">RUM8411_02201</name>
</gene>
<dbReference type="InterPro" id="IPR010982">
    <property type="entry name" value="Lambda_DNA-bd_dom_sf"/>
</dbReference>
<reference evidence="3" key="1">
    <citation type="submission" date="2017-03" db="EMBL/GenBank/DDBJ databases">
        <authorList>
            <person name="Rodrigo-Torres L."/>
            <person name="Arahal R.D."/>
            <person name="Lucena T."/>
        </authorList>
    </citation>
    <scope>NUCLEOTIDE SEQUENCE [LARGE SCALE GENOMIC DNA]</scope>
    <source>
        <strain evidence="3">CECT 8411</strain>
    </source>
</reference>
<accession>A0A1X6ZC44</accession>
<dbReference type="Proteomes" id="UP000193778">
    <property type="component" value="Unassembled WGS sequence"/>
</dbReference>